<comment type="subcellular location">
    <subcellularLocation>
        <location evidence="4">Rough endoplasmic reticulum membrane</location>
        <topology evidence="4">Single-pass type I membrane protein</topology>
    </subcellularLocation>
</comment>
<evidence type="ECO:0000313" key="11">
    <source>
        <dbReference type="Proteomes" id="UP001516400"/>
    </source>
</evidence>
<dbReference type="EMBL" id="JABFTP020000062">
    <property type="protein sequence ID" value="KAL3273432.1"/>
    <property type="molecule type" value="Genomic_DNA"/>
</dbReference>
<accession>A0ABD2N4S3</accession>
<evidence type="ECO:0000256" key="1">
    <source>
        <dbReference type="ARBA" id="ARBA00022692"/>
    </source>
</evidence>
<comment type="caution">
    <text evidence="10">The sequence shown here is derived from an EMBL/GenBank/DDBJ whole genome shotgun (WGS) entry which is preliminary data.</text>
</comment>
<evidence type="ECO:0000313" key="10">
    <source>
        <dbReference type="EMBL" id="KAL3273432.1"/>
    </source>
</evidence>
<protein>
    <recommendedName>
        <fullName evidence="6">PAT complex subunit CCDC47</fullName>
    </recommendedName>
    <alternativeName>
        <fullName evidence="7">Coiled-coil domain-containing protein 47</fullName>
    </alternativeName>
</protein>
<dbReference type="AlphaFoldDB" id="A0ABD2N4S3"/>
<evidence type="ECO:0000256" key="9">
    <source>
        <dbReference type="SAM" id="SignalP"/>
    </source>
</evidence>
<keyword evidence="11" id="KW-1185">Reference proteome</keyword>
<gene>
    <name evidence="10" type="ORF">HHI36_014876</name>
</gene>
<feature type="chain" id="PRO_5044826944" description="PAT complex subunit CCDC47" evidence="9">
    <location>
        <begin position="25"/>
        <end position="469"/>
    </location>
</feature>
<dbReference type="PANTHER" id="PTHR12883:SF0">
    <property type="entry name" value="PAT COMPLEX SUBUNIT CCDC47"/>
    <property type="match status" value="1"/>
</dbReference>
<evidence type="ECO:0000256" key="4">
    <source>
        <dbReference type="ARBA" id="ARBA00034697"/>
    </source>
</evidence>
<proteinExistence type="inferred from homology"/>
<keyword evidence="1" id="KW-0812">Transmembrane</keyword>
<keyword evidence="2" id="KW-1133">Transmembrane helix</keyword>
<dbReference type="PANTHER" id="PTHR12883">
    <property type="entry name" value="ADIPOCYTE-SPECIFIC PROTEIN 4-RELATED"/>
    <property type="match status" value="1"/>
</dbReference>
<evidence type="ECO:0000256" key="8">
    <source>
        <dbReference type="SAM" id="MobiDB-lite"/>
    </source>
</evidence>
<feature type="region of interest" description="Disordered" evidence="8">
    <location>
        <begin position="416"/>
        <end position="469"/>
    </location>
</feature>
<keyword evidence="3" id="KW-0472">Membrane</keyword>
<comment type="similarity">
    <text evidence="5">Belongs to the CCDC47 family.</text>
</comment>
<keyword evidence="9" id="KW-0732">Signal</keyword>
<reference evidence="10 11" key="1">
    <citation type="journal article" date="2021" name="BMC Biol.">
        <title>Horizontally acquired antibacterial genes associated with adaptive radiation of ladybird beetles.</title>
        <authorList>
            <person name="Li H.S."/>
            <person name="Tang X.F."/>
            <person name="Huang Y.H."/>
            <person name="Xu Z.Y."/>
            <person name="Chen M.L."/>
            <person name="Du X.Y."/>
            <person name="Qiu B.Y."/>
            <person name="Chen P.T."/>
            <person name="Zhang W."/>
            <person name="Slipinski A."/>
            <person name="Escalona H.E."/>
            <person name="Waterhouse R.M."/>
            <person name="Zwick A."/>
            <person name="Pang H."/>
        </authorList>
    </citation>
    <scope>NUCLEOTIDE SEQUENCE [LARGE SCALE GENOMIC DNA]</scope>
    <source>
        <strain evidence="10">SYSU2018</strain>
    </source>
</reference>
<dbReference type="Pfam" id="PF07946">
    <property type="entry name" value="CCDC47"/>
    <property type="match status" value="1"/>
</dbReference>
<evidence type="ECO:0000256" key="3">
    <source>
        <dbReference type="ARBA" id="ARBA00023136"/>
    </source>
</evidence>
<dbReference type="GO" id="GO:0030867">
    <property type="term" value="C:rough endoplasmic reticulum membrane"/>
    <property type="evidence" value="ECO:0007669"/>
    <property type="project" value="UniProtKB-SubCell"/>
</dbReference>
<feature type="compositionally biased region" description="Basic residues" evidence="8">
    <location>
        <begin position="453"/>
        <end position="469"/>
    </location>
</feature>
<evidence type="ECO:0000256" key="5">
    <source>
        <dbReference type="ARBA" id="ARBA00034746"/>
    </source>
</evidence>
<dbReference type="Proteomes" id="UP001516400">
    <property type="component" value="Unassembled WGS sequence"/>
</dbReference>
<evidence type="ECO:0000256" key="2">
    <source>
        <dbReference type="ARBA" id="ARBA00022989"/>
    </source>
</evidence>
<feature type="signal peptide" evidence="9">
    <location>
        <begin position="1"/>
        <end position="24"/>
    </location>
</feature>
<feature type="compositionally biased region" description="Basic and acidic residues" evidence="8">
    <location>
        <begin position="419"/>
        <end position="452"/>
    </location>
</feature>
<dbReference type="InterPro" id="IPR012879">
    <property type="entry name" value="CCDC47"/>
</dbReference>
<organism evidence="10 11">
    <name type="scientific">Cryptolaemus montrouzieri</name>
    <dbReference type="NCBI Taxonomy" id="559131"/>
    <lineage>
        <taxon>Eukaryota</taxon>
        <taxon>Metazoa</taxon>
        <taxon>Ecdysozoa</taxon>
        <taxon>Arthropoda</taxon>
        <taxon>Hexapoda</taxon>
        <taxon>Insecta</taxon>
        <taxon>Pterygota</taxon>
        <taxon>Neoptera</taxon>
        <taxon>Endopterygota</taxon>
        <taxon>Coleoptera</taxon>
        <taxon>Polyphaga</taxon>
        <taxon>Cucujiformia</taxon>
        <taxon>Coccinelloidea</taxon>
        <taxon>Coccinellidae</taxon>
        <taxon>Scymninae</taxon>
        <taxon>Scymnini</taxon>
        <taxon>Cryptolaemus</taxon>
    </lineage>
</organism>
<evidence type="ECO:0000256" key="6">
    <source>
        <dbReference type="ARBA" id="ARBA00034875"/>
    </source>
</evidence>
<evidence type="ECO:0000256" key="7">
    <source>
        <dbReference type="ARBA" id="ARBA00034902"/>
    </source>
</evidence>
<sequence length="469" mass="54039">MMWSKIKLKLSLFILFAIINLAITSNFEDTSDGDFAEFENFEAEDEVVIESDPIQESSVEKEKPTAFLSDDDLEIVVDNDDSEFEHFHDVEEFEGFEEAKEEKLAPSEPKITITNVPIHLRANWDSYWLEILMIAGLVVYFVNFAMGKSKNSKIANVWLQTHRSLLEDNFSLVGDDPTSIERGEKPGFIKESENVFTLWCSGRTCCEGMLVELKLIKRQDLVAIIAGIIKPVLDQIHIKVTMNKEDMDTFVFCVASKKTAVHFSKEMADINVYCPERKMGEKFNIPTSFNVMSEIAEATSSMLDSKLTAVLNKFGEMIDYIHFSDQFTGPKQTEDTGSLKLPETEKVLLFGFNLKLKGKSLEAAMKEIEPLMVMVFYFIEKIKRYRLSKEGKSKADKNRQRVEELFLKSTHQARAEAAAAKREEKRRLEKERIMAEEDPDRQRRWEEKENKRQAKKRAPKMKQLKVKAM</sequence>
<name>A0ABD2N4S3_9CUCU</name>